<dbReference type="EMBL" id="CCAE010000005">
    <property type="protein sequence ID" value="CDN86699.1"/>
    <property type="molecule type" value="Genomic_DNA"/>
</dbReference>
<evidence type="ECO:0000313" key="4">
    <source>
        <dbReference type="Proteomes" id="UP000028878"/>
    </source>
</evidence>
<dbReference type="GO" id="GO:0016787">
    <property type="term" value="F:hydrolase activity"/>
    <property type="evidence" value="ECO:0007669"/>
    <property type="project" value="UniProtKB-KW"/>
</dbReference>
<dbReference type="PANTHER" id="PTHR43569">
    <property type="entry name" value="AMIDOHYDROLASE"/>
    <property type="match status" value="1"/>
</dbReference>
<organism evidence="3 4">
    <name type="scientific">Hydrogenophaga intermedia</name>
    <dbReference type="NCBI Taxonomy" id="65786"/>
    <lineage>
        <taxon>Bacteria</taxon>
        <taxon>Pseudomonadati</taxon>
        <taxon>Pseudomonadota</taxon>
        <taxon>Betaproteobacteria</taxon>
        <taxon>Burkholderiales</taxon>
        <taxon>Comamonadaceae</taxon>
        <taxon>Hydrogenophaga</taxon>
    </lineage>
</organism>
<dbReference type="Proteomes" id="UP000028878">
    <property type="component" value="Unassembled WGS sequence"/>
</dbReference>
<dbReference type="SUPFAM" id="SSF51556">
    <property type="entry name" value="Metallo-dependent hydrolases"/>
    <property type="match status" value="1"/>
</dbReference>
<protein>
    <submittedName>
        <fullName evidence="3">Amidohydrolase 2</fullName>
    </submittedName>
</protein>
<keyword evidence="4" id="KW-1185">Reference proteome</keyword>
<evidence type="ECO:0000313" key="3">
    <source>
        <dbReference type="EMBL" id="CDN86699.1"/>
    </source>
</evidence>
<evidence type="ECO:0000259" key="2">
    <source>
        <dbReference type="Pfam" id="PF04909"/>
    </source>
</evidence>
<comment type="similarity">
    <text evidence="1">Belongs to the metallo-dependent hydrolases superfamily.</text>
</comment>
<dbReference type="InterPro" id="IPR032466">
    <property type="entry name" value="Metal_Hydrolase"/>
</dbReference>
<gene>
    <name evidence="3" type="ORF">BN948_01107</name>
</gene>
<reference evidence="4" key="1">
    <citation type="submission" date="2014-11" db="EMBL/GenBank/DDBJ databases">
        <title>Draft genome sequence of Hydrogenophaga intermedia S1.</title>
        <authorList>
            <person name="Gan H.M."/>
            <person name="Chew T.H."/>
            <person name="Stolz A."/>
        </authorList>
    </citation>
    <scope>NUCLEOTIDE SEQUENCE [LARGE SCALE GENOMIC DNA]</scope>
    <source>
        <strain evidence="4">S1</strain>
    </source>
</reference>
<dbReference type="PANTHER" id="PTHR43569:SF1">
    <property type="entry name" value="BLL3371 PROTEIN"/>
    <property type="match status" value="1"/>
</dbReference>
<dbReference type="Pfam" id="PF04909">
    <property type="entry name" value="Amidohydro_2"/>
    <property type="match status" value="1"/>
</dbReference>
<proteinExistence type="inferred from homology"/>
<accession>A0A1L1PFZ3</accession>
<sequence>MSETTSTPGLMQIAHRQPTGTWLQASREEALDPDRRIIDAHHHFSEHWGGYMPPDLLEDFRGHRVEATVYVQCAWKYRTGGPEALKPVGETTAVIEVTEDINRRQSRTQVAAAIVGYADLRLGAAVDEVLSAQVEAGQGRFRGVRNSGAFHDSFKHGVLARPMKGLYGDAAFRAGYARLARHGLSFDAWIYHPQLNEVIDLARAHPEVPLVLDHIGGVLGVAEYRDRPDLASREWLPAMKELAKCPNVFMKLGGLGTAVFGYDFADRPQPPSSQQLVDAWRPWLEPAIELFGAQRCMFESNFPVDRSAAGYGVVWNAFKRLAAGASEAEKQWLFAGTASHVYRIPMAA</sequence>
<dbReference type="InterPro" id="IPR052350">
    <property type="entry name" value="Metallo-dep_Lactonases"/>
</dbReference>
<dbReference type="AlphaFoldDB" id="A0A1L1PFZ3"/>
<evidence type="ECO:0000256" key="1">
    <source>
        <dbReference type="ARBA" id="ARBA00038310"/>
    </source>
</evidence>
<name>A0A1L1PFZ3_HYDIT</name>
<dbReference type="RefSeq" id="WP_009519207.1">
    <property type="nucleotide sequence ID" value="NZ_CCAE010000005.1"/>
</dbReference>
<dbReference type="Gene3D" id="3.20.20.140">
    <property type="entry name" value="Metal-dependent hydrolases"/>
    <property type="match status" value="1"/>
</dbReference>
<feature type="domain" description="Amidohydrolase-related" evidence="2">
    <location>
        <begin position="38"/>
        <end position="344"/>
    </location>
</feature>
<dbReference type="InterPro" id="IPR006680">
    <property type="entry name" value="Amidohydro-rel"/>
</dbReference>
<keyword evidence="3" id="KW-0378">Hydrolase</keyword>